<dbReference type="PRINTS" id="PR00508">
    <property type="entry name" value="S21N4MTFRASE"/>
</dbReference>
<evidence type="ECO:0000256" key="1">
    <source>
        <dbReference type="ARBA" id="ARBA00011900"/>
    </source>
</evidence>
<name>A0A9X0R661_9PROT</name>
<comment type="catalytic activity">
    <reaction evidence="4">
        <text>a 2'-deoxyadenosine in DNA + S-adenosyl-L-methionine = an N(6)-methyl-2'-deoxyadenosine in DNA + S-adenosyl-L-homocysteine + H(+)</text>
        <dbReference type="Rhea" id="RHEA:15197"/>
        <dbReference type="Rhea" id="RHEA-COMP:12418"/>
        <dbReference type="Rhea" id="RHEA-COMP:12419"/>
        <dbReference type="ChEBI" id="CHEBI:15378"/>
        <dbReference type="ChEBI" id="CHEBI:57856"/>
        <dbReference type="ChEBI" id="CHEBI:59789"/>
        <dbReference type="ChEBI" id="CHEBI:90615"/>
        <dbReference type="ChEBI" id="CHEBI:90616"/>
        <dbReference type="EC" id="2.1.1.72"/>
    </reaction>
</comment>
<dbReference type="SUPFAM" id="SSF53335">
    <property type="entry name" value="S-adenosyl-L-methionine-dependent methyltransferases"/>
    <property type="match status" value="1"/>
</dbReference>
<evidence type="ECO:0000313" key="6">
    <source>
        <dbReference type="EMBL" id="MBC4019112.1"/>
    </source>
</evidence>
<accession>A0A9X0R661</accession>
<sequence>MASRGQDAETVHGTQKPVECIRRPVVNNSSPGQAVYEPFSGSGTTLIAAEMEGRACHALELSPAYVDVALTRWQAFTGQQAMLDGAGRSFDEIAAQRAEKASHASAG</sequence>
<evidence type="ECO:0000256" key="2">
    <source>
        <dbReference type="ARBA" id="ARBA00022603"/>
    </source>
</evidence>
<keyword evidence="3" id="KW-0808">Transferase</keyword>
<reference evidence="6" key="1">
    <citation type="submission" date="2020-08" db="EMBL/GenBank/DDBJ databases">
        <authorList>
            <person name="Hu Y."/>
            <person name="Nguyen S.V."/>
            <person name="Li F."/>
            <person name="Fanning S."/>
        </authorList>
    </citation>
    <scope>NUCLEOTIDE SEQUENCE</scope>
    <source>
        <strain evidence="6">SYSU D8009</strain>
    </source>
</reference>
<dbReference type="GO" id="GO:0032259">
    <property type="term" value="P:methylation"/>
    <property type="evidence" value="ECO:0007669"/>
    <property type="project" value="UniProtKB-KW"/>
</dbReference>
<comment type="caution">
    <text evidence="6">The sequence shown here is derived from an EMBL/GenBank/DDBJ whole genome shotgun (WGS) entry which is preliminary data.</text>
</comment>
<dbReference type="AlphaFoldDB" id="A0A9X0R661"/>
<keyword evidence="7" id="KW-1185">Reference proteome</keyword>
<protein>
    <recommendedName>
        <fullName evidence="1">site-specific DNA-methyltransferase (adenine-specific)</fullName>
        <ecNumber evidence="1">2.1.1.72</ecNumber>
    </recommendedName>
</protein>
<dbReference type="EMBL" id="JACOMF010000120">
    <property type="protein sequence ID" value="MBC4019112.1"/>
    <property type="molecule type" value="Genomic_DNA"/>
</dbReference>
<keyword evidence="2" id="KW-0489">Methyltransferase</keyword>
<evidence type="ECO:0000259" key="5">
    <source>
        <dbReference type="Pfam" id="PF01555"/>
    </source>
</evidence>
<dbReference type="EC" id="2.1.1.72" evidence="1"/>
<feature type="domain" description="DNA methylase N-4/N-6" evidence="5">
    <location>
        <begin position="8"/>
        <end position="69"/>
    </location>
</feature>
<dbReference type="GO" id="GO:0003677">
    <property type="term" value="F:DNA binding"/>
    <property type="evidence" value="ECO:0007669"/>
    <property type="project" value="InterPro"/>
</dbReference>
<organism evidence="6 7">
    <name type="scientific">Siccirubricoccus deserti</name>
    <dbReference type="NCBI Taxonomy" id="2013562"/>
    <lineage>
        <taxon>Bacteria</taxon>
        <taxon>Pseudomonadati</taxon>
        <taxon>Pseudomonadota</taxon>
        <taxon>Alphaproteobacteria</taxon>
        <taxon>Acetobacterales</taxon>
        <taxon>Roseomonadaceae</taxon>
        <taxon>Siccirubricoccus</taxon>
    </lineage>
</organism>
<dbReference type="InterPro" id="IPR002941">
    <property type="entry name" value="DNA_methylase_N4/N6"/>
</dbReference>
<dbReference type="GO" id="GO:0009007">
    <property type="term" value="F:site-specific DNA-methyltransferase (adenine-specific) activity"/>
    <property type="evidence" value="ECO:0007669"/>
    <property type="project" value="UniProtKB-EC"/>
</dbReference>
<proteinExistence type="predicted"/>
<dbReference type="Pfam" id="PF01555">
    <property type="entry name" value="N6_N4_Mtase"/>
    <property type="match status" value="1"/>
</dbReference>
<gene>
    <name evidence="6" type="ORF">H7965_28145</name>
</gene>
<dbReference type="InterPro" id="IPR001091">
    <property type="entry name" value="RM_Methyltransferase"/>
</dbReference>
<evidence type="ECO:0000313" key="7">
    <source>
        <dbReference type="Proteomes" id="UP000600101"/>
    </source>
</evidence>
<evidence type="ECO:0000256" key="4">
    <source>
        <dbReference type="ARBA" id="ARBA00047942"/>
    </source>
</evidence>
<dbReference type="GO" id="GO:0008170">
    <property type="term" value="F:N-methyltransferase activity"/>
    <property type="evidence" value="ECO:0007669"/>
    <property type="project" value="InterPro"/>
</dbReference>
<dbReference type="InterPro" id="IPR029063">
    <property type="entry name" value="SAM-dependent_MTases_sf"/>
</dbReference>
<evidence type="ECO:0000256" key="3">
    <source>
        <dbReference type="ARBA" id="ARBA00022679"/>
    </source>
</evidence>
<dbReference type="Gene3D" id="3.40.50.150">
    <property type="entry name" value="Vaccinia Virus protein VP39"/>
    <property type="match status" value="1"/>
</dbReference>
<dbReference type="Proteomes" id="UP000600101">
    <property type="component" value="Unassembled WGS sequence"/>
</dbReference>